<dbReference type="Proteomes" id="UP001596108">
    <property type="component" value="Unassembled WGS sequence"/>
</dbReference>
<dbReference type="InterPro" id="IPR015424">
    <property type="entry name" value="PyrdxlP-dep_Trfase"/>
</dbReference>
<organism evidence="1 2">
    <name type="scientific">Cohnella yongneupensis</name>
    <dbReference type="NCBI Taxonomy" id="425006"/>
    <lineage>
        <taxon>Bacteria</taxon>
        <taxon>Bacillati</taxon>
        <taxon>Bacillota</taxon>
        <taxon>Bacilli</taxon>
        <taxon>Bacillales</taxon>
        <taxon>Paenibacillaceae</taxon>
        <taxon>Cohnella</taxon>
    </lineage>
</organism>
<name>A0ABW0R4B1_9BACL</name>
<proteinExistence type="predicted"/>
<dbReference type="SUPFAM" id="SSF53383">
    <property type="entry name" value="PLP-dependent transferases"/>
    <property type="match status" value="1"/>
</dbReference>
<dbReference type="EMBL" id="JBHSNC010000055">
    <property type="protein sequence ID" value="MFC5531548.1"/>
    <property type="molecule type" value="Genomic_DNA"/>
</dbReference>
<gene>
    <name evidence="1" type="ORF">ACFPQ4_19180</name>
</gene>
<evidence type="ECO:0000313" key="1">
    <source>
        <dbReference type="EMBL" id="MFC5531548.1"/>
    </source>
</evidence>
<dbReference type="RefSeq" id="WP_378113511.1">
    <property type="nucleotide sequence ID" value="NZ_JBHSNC010000055.1"/>
</dbReference>
<dbReference type="InterPro" id="IPR015421">
    <property type="entry name" value="PyrdxlP-dep_Trfase_major"/>
</dbReference>
<reference evidence="2" key="1">
    <citation type="journal article" date="2019" name="Int. J. Syst. Evol. Microbiol.">
        <title>The Global Catalogue of Microorganisms (GCM) 10K type strain sequencing project: providing services to taxonomists for standard genome sequencing and annotation.</title>
        <authorList>
            <consortium name="The Broad Institute Genomics Platform"/>
            <consortium name="The Broad Institute Genome Sequencing Center for Infectious Disease"/>
            <person name="Wu L."/>
            <person name="Ma J."/>
        </authorList>
    </citation>
    <scope>NUCLEOTIDE SEQUENCE [LARGE SCALE GENOMIC DNA]</scope>
    <source>
        <strain evidence="2">CGMCC 1.18578</strain>
    </source>
</reference>
<dbReference type="Gene3D" id="3.40.640.10">
    <property type="entry name" value="Type I PLP-dependent aspartate aminotransferase-like (Major domain)"/>
    <property type="match status" value="1"/>
</dbReference>
<evidence type="ECO:0000313" key="2">
    <source>
        <dbReference type="Proteomes" id="UP001596108"/>
    </source>
</evidence>
<comment type="caution">
    <text evidence="1">The sequence shown here is derived from an EMBL/GenBank/DDBJ whole genome shotgun (WGS) entry which is preliminary data.</text>
</comment>
<protein>
    <recommendedName>
        <fullName evidence="3">dTDP-4-amino-4,6-dideoxygalactose transaminase</fullName>
    </recommendedName>
</protein>
<accession>A0ABW0R4B1</accession>
<keyword evidence="2" id="KW-1185">Reference proteome</keyword>
<sequence>MITEVGSEYWLQERPLDRRADIPGWLKAWGNVALTASGRGAFSLLLDRVENEVLTKVVLMPAYTCDSVIDPFRNKGYECLFYNCDGSLGPDLSDIEAYASKDIGIFVHMGYYGEFTNASLRDTIKRFNRSGTLVVEDVTHTLFSRNRMLDESDYYVCSLRKWTGIASGGFLASSARAIEERLPEFPRFYGIRREALLLKGEYIRSRDPETKEAYLAKFNESEELLFRDSNAYRMDDESRSLLHRLDPSRLKEIRRQNSAYLLNGMKDIPGVTPVFRSYDEDSCPFFVPIFIDDYRQGWREKLIGEKIYCPVHWPIPAAIHNERFASTISVMNRILSIPSDQRYDISDMKRVIEVLKKISEEMQA</sequence>
<dbReference type="InterPro" id="IPR015422">
    <property type="entry name" value="PyrdxlP-dep_Trfase_small"/>
</dbReference>
<evidence type="ECO:0008006" key="3">
    <source>
        <dbReference type="Google" id="ProtNLM"/>
    </source>
</evidence>
<dbReference type="Gene3D" id="3.90.1150.10">
    <property type="entry name" value="Aspartate Aminotransferase, domain 1"/>
    <property type="match status" value="1"/>
</dbReference>